<evidence type="ECO:0000259" key="2">
    <source>
        <dbReference type="Pfam" id="PF13478"/>
    </source>
</evidence>
<feature type="domain" description="XdhC- CoxI" evidence="1">
    <location>
        <begin position="2"/>
        <end position="58"/>
    </location>
</feature>
<dbReference type="EMBL" id="JABWTA010000001">
    <property type="protein sequence ID" value="NVE95009.1"/>
    <property type="molecule type" value="Genomic_DNA"/>
</dbReference>
<dbReference type="InterPro" id="IPR027051">
    <property type="entry name" value="XdhC_Rossmann_dom"/>
</dbReference>
<dbReference type="Pfam" id="PF13478">
    <property type="entry name" value="XdhC_C"/>
    <property type="match status" value="1"/>
</dbReference>
<keyword evidence="4" id="KW-1185">Reference proteome</keyword>
<dbReference type="AlphaFoldDB" id="A0A850HB82"/>
<dbReference type="PANTHER" id="PTHR30388:SF4">
    <property type="entry name" value="MOLYBDENUM COFACTOR INSERTION CHAPERONE PAOD"/>
    <property type="match status" value="1"/>
</dbReference>
<evidence type="ECO:0000313" key="3">
    <source>
        <dbReference type="EMBL" id="NVE95009.1"/>
    </source>
</evidence>
<dbReference type="RefSeq" id="WP_176273219.1">
    <property type="nucleotide sequence ID" value="NZ_JABWTA010000001.1"/>
</dbReference>
<dbReference type="InterPro" id="IPR003777">
    <property type="entry name" value="XdhC_CoxI"/>
</dbReference>
<protein>
    <submittedName>
        <fullName evidence="3">XdhC family protein</fullName>
    </submittedName>
</protein>
<comment type="caution">
    <text evidence="3">The sequence shown here is derived from an EMBL/GenBank/DDBJ whole genome shotgun (WGS) entry which is preliminary data.</text>
</comment>
<organism evidence="3 4">
    <name type="scientific">Altererythrobacter lutimaris</name>
    <dbReference type="NCBI Taxonomy" id="2743979"/>
    <lineage>
        <taxon>Bacteria</taxon>
        <taxon>Pseudomonadati</taxon>
        <taxon>Pseudomonadota</taxon>
        <taxon>Alphaproteobacteria</taxon>
        <taxon>Sphingomonadales</taxon>
        <taxon>Erythrobacteraceae</taxon>
        <taxon>Altererythrobacter</taxon>
    </lineage>
</organism>
<gene>
    <name evidence="3" type="ORF">HUO12_08880</name>
</gene>
<dbReference type="Gene3D" id="3.40.50.720">
    <property type="entry name" value="NAD(P)-binding Rossmann-like Domain"/>
    <property type="match status" value="1"/>
</dbReference>
<evidence type="ECO:0000313" key="4">
    <source>
        <dbReference type="Proteomes" id="UP000546031"/>
    </source>
</evidence>
<proteinExistence type="predicted"/>
<name>A0A850HB82_9SPHN</name>
<accession>A0A850HB82</accession>
<dbReference type="PANTHER" id="PTHR30388">
    <property type="entry name" value="ALDEHYDE OXIDOREDUCTASE MOLYBDENUM COFACTOR ASSEMBLY PROTEIN"/>
    <property type="match status" value="1"/>
</dbReference>
<dbReference type="Pfam" id="PF02625">
    <property type="entry name" value="XdhC_CoxI"/>
    <property type="match status" value="1"/>
</dbReference>
<dbReference type="Proteomes" id="UP000546031">
    <property type="component" value="Unassembled WGS sequence"/>
</dbReference>
<evidence type="ECO:0000259" key="1">
    <source>
        <dbReference type="Pfam" id="PF02625"/>
    </source>
</evidence>
<feature type="domain" description="XdhC Rossmann" evidence="2">
    <location>
        <begin position="136"/>
        <end position="278"/>
    </location>
</feature>
<reference evidence="3 4" key="1">
    <citation type="submission" date="2020-06" db="EMBL/GenBank/DDBJ databases">
        <title>Altererythrobacter lutimaris sp. nov., a marine bacterium isolated from a tidal flat.</title>
        <authorList>
            <person name="Kim D."/>
            <person name="Yoo Y."/>
            <person name="Kim J.-J."/>
        </authorList>
    </citation>
    <scope>NUCLEOTIDE SEQUENCE [LARGE SCALE GENOMIC DNA]</scope>
    <source>
        <strain evidence="3 4">JGD-16</strain>
    </source>
</reference>
<dbReference type="InterPro" id="IPR052698">
    <property type="entry name" value="MoCofactor_Util/Proc"/>
</dbReference>
<sequence>MTVTKVTGASVRNPGAHMAVSLNGDFTGSLSGGCIEKAVVQEALQAIEDDRPRQVAYGAGSPFIDIRLPCGGRVDLLLNPINDERLVAQMMELATKRKPWSLSLPSDEGPIEVTDTRSPGWQGDDYVVRHAPPLKLMIAGHGASVEALVRLAGAMDVYCEVATPDQDIVRRLSNAPSALPFLLERLSDPLPVEPDSHTACTFLFHDHDWETELIEQALSAPSFYVGAMGSLKTHNARCEALVKRGVSATAIARIAAPIGSIPSSRDPETLAISIFAQVVERYNALVAQGSGAPS</sequence>